<name>A0A1W6N4S9_9PROT</name>
<dbReference type="InterPro" id="IPR058240">
    <property type="entry name" value="rSAM_sf"/>
</dbReference>
<accession>A0A1W6N4S9</accession>
<evidence type="ECO:0000313" key="13">
    <source>
        <dbReference type="Proteomes" id="UP000237351"/>
    </source>
</evidence>
<dbReference type="Pfam" id="PF06969">
    <property type="entry name" value="HemN_C"/>
    <property type="match status" value="1"/>
</dbReference>
<keyword evidence="8 10" id="KW-0411">Iron-sulfur</keyword>
<evidence type="ECO:0000256" key="2">
    <source>
        <dbReference type="ARBA" id="ARBA00006100"/>
    </source>
</evidence>
<dbReference type="InterPro" id="IPR010723">
    <property type="entry name" value="HemN_C"/>
</dbReference>
<sequence>MNQNLFGLYIHWPFCLSKCPYCDFNSHVRDSIDEEKWRDALLKELDYTAQRIPGRTLSTVFFGGGTPSLMSPKTVGALLDRLGHYWQIDPKLEVTLEANPNSVEADKFQNFKAAGINRLSLGIQSLRQKDLKFLGRSHSLEEALKAIHTAQKIFPRFSFDLIYARPEQSLDEWQRELTEALEYAQGHLSLYQLTIEAGTAFHTLHERKAFRLPQPELASDFYALTQEMTEKHGVNNYEVSNYARPGEECRHNLIYWKYGDFAAIGPGAHGRLTLDHKKISLKNLKAPETWINAVEKQGHGSDAEEILSPKECVVEALIMGMRLKDGIEFSVLEREYPGSSSILKNHSNTQRLREAGYLELDEHTLRTTFEGRLRLNSVIDYLTDSLE</sequence>
<dbReference type="RefSeq" id="WP_085784392.1">
    <property type="nucleotide sequence ID" value="NZ_CP008743.1"/>
</dbReference>
<dbReference type="InterPro" id="IPR006638">
    <property type="entry name" value="Elp3/MiaA/NifB-like_rSAM"/>
</dbReference>
<keyword evidence="10" id="KW-0004">4Fe-4S</keyword>
<dbReference type="SUPFAM" id="SSF102114">
    <property type="entry name" value="Radical SAM enzymes"/>
    <property type="match status" value="1"/>
</dbReference>
<evidence type="ECO:0000256" key="4">
    <source>
        <dbReference type="ARBA" id="ARBA00022617"/>
    </source>
</evidence>
<dbReference type="InterPro" id="IPR007197">
    <property type="entry name" value="rSAM"/>
</dbReference>
<evidence type="ECO:0000256" key="7">
    <source>
        <dbReference type="ARBA" id="ARBA00023004"/>
    </source>
</evidence>
<dbReference type="STRING" id="1414854.GQ61_05850"/>
<organism evidence="12 13">
    <name type="scientific">Candidatus Nucleicultrix amoebiphila FS5</name>
    <dbReference type="NCBI Taxonomy" id="1414854"/>
    <lineage>
        <taxon>Bacteria</taxon>
        <taxon>Pseudomonadati</taxon>
        <taxon>Pseudomonadota</taxon>
        <taxon>Alphaproteobacteria</taxon>
        <taxon>Holosporales</taxon>
        <taxon>Candidatus Nucleicultricaceae</taxon>
        <taxon>Candidatus Nucleicultrix</taxon>
    </lineage>
</organism>
<dbReference type="InterPro" id="IPR034505">
    <property type="entry name" value="Coproporphyrinogen-III_oxidase"/>
</dbReference>
<evidence type="ECO:0000256" key="3">
    <source>
        <dbReference type="ARBA" id="ARBA00017228"/>
    </source>
</evidence>
<evidence type="ECO:0000256" key="5">
    <source>
        <dbReference type="ARBA" id="ARBA00022691"/>
    </source>
</evidence>
<dbReference type="EMBL" id="CP008743">
    <property type="protein sequence ID" value="ARN84887.1"/>
    <property type="molecule type" value="Genomic_DNA"/>
</dbReference>
<dbReference type="InterPro" id="IPR004559">
    <property type="entry name" value="HemW-like"/>
</dbReference>
<dbReference type="GO" id="GO:0004109">
    <property type="term" value="F:coproporphyrinogen oxidase activity"/>
    <property type="evidence" value="ECO:0007669"/>
    <property type="project" value="InterPro"/>
</dbReference>
<proteinExistence type="inferred from homology"/>
<dbReference type="NCBIfam" id="TIGR00539">
    <property type="entry name" value="hemN_rel"/>
    <property type="match status" value="1"/>
</dbReference>
<dbReference type="Pfam" id="PF04055">
    <property type="entry name" value="Radical_SAM"/>
    <property type="match status" value="1"/>
</dbReference>
<evidence type="ECO:0000313" key="12">
    <source>
        <dbReference type="EMBL" id="ARN84887.1"/>
    </source>
</evidence>
<dbReference type="SMART" id="SM00729">
    <property type="entry name" value="Elp3"/>
    <property type="match status" value="1"/>
</dbReference>
<dbReference type="KEGG" id="naf:GQ61_05850"/>
<evidence type="ECO:0000259" key="11">
    <source>
        <dbReference type="PROSITE" id="PS51918"/>
    </source>
</evidence>
<evidence type="ECO:0000256" key="9">
    <source>
        <dbReference type="ARBA" id="ARBA00023186"/>
    </source>
</evidence>
<dbReference type="Proteomes" id="UP000237351">
    <property type="component" value="Chromosome"/>
</dbReference>
<comment type="cofactor">
    <cofactor evidence="1">
        <name>[4Fe-4S] cluster</name>
        <dbReference type="ChEBI" id="CHEBI:49883"/>
    </cofactor>
</comment>
<reference evidence="12 13" key="1">
    <citation type="submission" date="2014-06" db="EMBL/GenBank/DDBJ databases">
        <title>The genome of the endonuclear symbiont Nucleicultrix amoebiphila.</title>
        <authorList>
            <person name="Schulz F."/>
            <person name="Horn M."/>
        </authorList>
    </citation>
    <scope>NUCLEOTIDE SEQUENCE [LARGE SCALE GENOMIC DNA]</scope>
    <source>
        <strain evidence="12 13">FS5</strain>
    </source>
</reference>
<keyword evidence="7 10" id="KW-0408">Iron</keyword>
<feature type="domain" description="Radical SAM core" evidence="11">
    <location>
        <begin position="1"/>
        <end position="235"/>
    </location>
</feature>
<dbReference type="GO" id="GO:0046872">
    <property type="term" value="F:metal ion binding"/>
    <property type="evidence" value="ECO:0007669"/>
    <property type="project" value="UniProtKB-UniRule"/>
</dbReference>
<dbReference type="SFLD" id="SFLDG01065">
    <property type="entry name" value="anaerobic_coproporphyrinogen-I"/>
    <property type="match status" value="1"/>
</dbReference>
<evidence type="ECO:0000256" key="1">
    <source>
        <dbReference type="ARBA" id="ARBA00001966"/>
    </source>
</evidence>
<keyword evidence="10" id="KW-0963">Cytoplasm</keyword>
<dbReference type="InterPro" id="IPR013785">
    <property type="entry name" value="Aldolase_TIM"/>
</dbReference>
<evidence type="ECO:0000256" key="8">
    <source>
        <dbReference type="ARBA" id="ARBA00023014"/>
    </source>
</evidence>
<dbReference type="PROSITE" id="PS51918">
    <property type="entry name" value="RADICAL_SAM"/>
    <property type="match status" value="1"/>
</dbReference>
<evidence type="ECO:0000256" key="10">
    <source>
        <dbReference type="RuleBase" id="RU364116"/>
    </source>
</evidence>
<comment type="subcellular location">
    <subcellularLocation>
        <location evidence="10">Cytoplasm</location>
    </subcellularLocation>
</comment>
<comment type="similarity">
    <text evidence="2">Belongs to the anaerobic coproporphyrinogen-III oxidase family. HemW subfamily.</text>
</comment>
<comment type="function">
    <text evidence="10">Probably acts as a heme chaperone, transferring heme to an unknown acceptor. Binds one molecule of heme per monomer, possibly covalently. Binds 1 [4Fe-4S] cluster. The cluster is coordinated with 3 cysteines and an exchangeable S-adenosyl-L-methionine.</text>
</comment>
<dbReference type="SFLD" id="SFLDF00562">
    <property type="entry name" value="HemN-like__clustered_with_heat"/>
    <property type="match status" value="1"/>
</dbReference>
<keyword evidence="9 10" id="KW-0143">Chaperone</keyword>
<keyword evidence="4 10" id="KW-0349">Heme</keyword>
<dbReference type="SFLD" id="SFLDS00029">
    <property type="entry name" value="Radical_SAM"/>
    <property type="match status" value="1"/>
</dbReference>
<dbReference type="PANTHER" id="PTHR13932">
    <property type="entry name" value="COPROPORPHYRINIGEN III OXIDASE"/>
    <property type="match status" value="1"/>
</dbReference>
<dbReference type="SFLD" id="SFLDF00288">
    <property type="entry name" value="HemN-like__clustered_with_nucl"/>
    <property type="match status" value="1"/>
</dbReference>
<evidence type="ECO:0000256" key="6">
    <source>
        <dbReference type="ARBA" id="ARBA00022723"/>
    </source>
</evidence>
<dbReference type="Gene3D" id="3.20.20.70">
    <property type="entry name" value="Aldolase class I"/>
    <property type="match status" value="1"/>
</dbReference>
<keyword evidence="5 10" id="KW-0949">S-adenosyl-L-methionine</keyword>
<protein>
    <recommendedName>
        <fullName evidence="3 10">Heme chaperone HemW</fullName>
    </recommendedName>
</protein>
<keyword evidence="6 10" id="KW-0479">Metal-binding</keyword>
<dbReference type="GO" id="GO:0051539">
    <property type="term" value="F:4 iron, 4 sulfur cluster binding"/>
    <property type="evidence" value="ECO:0007669"/>
    <property type="project" value="UniProtKB-UniRule"/>
</dbReference>
<gene>
    <name evidence="12" type="ORF">GQ61_05850</name>
</gene>
<dbReference type="CDD" id="cd01335">
    <property type="entry name" value="Radical_SAM"/>
    <property type="match status" value="1"/>
</dbReference>
<dbReference type="OrthoDB" id="9808022at2"/>
<dbReference type="GO" id="GO:0005737">
    <property type="term" value="C:cytoplasm"/>
    <property type="evidence" value="ECO:0007669"/>
    <property type="project" value="UniProtKB-SubCell"/>
</dbReference>
<dbReference type="PANTHER" id="PTHR13932:SF5">
    <property type="entry name" value="RADICAL S-ADENOSYL METHIONINE DOMAIN-CONTAINING PROTEIN 1, MITOCHONDRIAL"/>
    <property type="match status" value="1"/>
</dbReference>
<keyword evidence="13" id="KW-1185">Reference proteome</keyword>
<dbReference type="AlphaFoldDB" id="A0A1W6N4S9"/>
<dbReference type="GO" id="GO:0006779">
    <property type="term" value="P:porphyrin-containing compound biosynthetic process"/>
    <property type="evidence" value="ECO:0007669"/>
    <property type="project" value="InterPro"/>
</dbReference>